<dbReference type="Pfam" id="PF24346">
    <property type="entry name" value="DUF7507"/>
    <property type="match status" value="4"/>
</dbReference>
<keyword evidence="6" id="KW-0812">Transmembrane</keyword>
<feature type="domain" description="Gram-positive cocci surface proteins LPxTG" evidence="7">
    <location>
        <begin position="720"/>
        <end position="752"/>
    </location>
</feature>
<evidence type="ECO:0000256" key="6">
    <source>
        <dbReference type="SAM" id="Phobius"/>
    </source>
</evidence>
<feature type="compositionally biased region" description="Basic and acidic residues" evidence="5">
    <location>
        <begin position="251"/>
        <end position="260"/>
    </location>
</feature>
<dbReference type="InterPro" id="IPR019931">
    <property type="entry name" value="LPXTG_anchor"/>
</dbReference>
<keyword evidence="1" id="KW-0134">Cell wall</keyword>
<evidence type="ECO:0000313" key="8">
    <source>
        <dbReference type="EMBL" id="SEE86308.1"/>
    </source>
</evidence>
<feature type="compositionally biased region" description="Acidic residues" evidence="5">
    <location>
        <begin position="215"/>
        <end position="235"/>
    </location>
</feature>
<evidence type="ECO:0000256" key="2">
    <source>
        <dbReference type="ARBA" id="ARBA00022525"/>
    </source>
</evidence>
<keyword evidence="4" id="KW-0572">Peptidoglycan-anchor</keyword>
<dbReference type="EMBL" id="FNTX01000002">
    <property type="protein sequence ID" value="SEE86308.1"/>
    <property type="molecule type" value="Genomic_DNA"/>
</dbReference>
<feature type="transmembrane region" description="Helical" evidence="6">
    <location>
        <begin position="726"/>
        <end position="748"/>
    </location>
</feature>
<evidence type="ECO:0000259" key="7">
    <source>
        <dbReference type="PROSITE" id="PS50847"/>
    </source>
</evidence>
<dbReference type="PROSITE" id="PS50847">
    <property type="entry name" value="GRAM_POS_ANCHORING"/>
    <property type="match status" value="1"/>
</dbReference>
<evidence type="ECO:0000256" key="3">
    <source>
        <dbReference type="ARBA" id="ARBA00022729"/>
    </source>
</evidence>
<dbReference type="InterPro" id="IPR055354">
    <property type="entry name" value="DUF7507"/>
</dbReference>
<evidence type="ECO:0000256" key="4">
    <source>
        <dbReference type="ARBA" id="ARBA00023088"/>
    </source>
</evidence>
<feature type="region of interest" description="Disordered" evidence="5">
    <location>
        <begin position="146"/>
        <end position="176"/>
    </location>
</feature>
<proteinExistence type="predicted"/>
<name>A0A1H5MCZ0_9MICO</name>
<accession>A0A1H5MCZ0</accession>
<evidence type="ECO:0000256" key="1">
    <source>
        <dbReference type="ARBA" id="ARBA00022512"/>
    </source>
</evidence>
<reference evidence="9" key="1">
    <citation type="submission" date="2016-10" db="EMBL/GenBank/DDBJ databases">
        <authorList>
            <person name="Varghese N."/>
            <person name="Submissions S."/>
        </authorList>
    </citation>
    <scope>NUCLEOTIDE SEQUENCE [LARGE SCALE GENOMIC DNA]</scope>
    <source>
        <strain evidence="9">DSM 21368</strain>
    </source>
</reference>
<feature type="compositionally biased region" description="Acidic residues" evidence="5">
    <location>
        <begin position="675"/>
        <end position="701"/>
    </location>
</feature>
<protein>
    <submittedName>
        <fullName evidence="8">LPXTG-motif cell wall anchor domain-containing protein</fullName>
    </submittedName>
</protein>
<dbReference type="Proteomes" id="UP000199220">
    <property type="component" value="Unassembled WGS sequence"/>
</dbReference>
<keyword evidence="6" id="KW-0472">Membrane</keyword>
<dbReference type="STRING" id="648782.SAMN04488554_3252"/>
<feature type="region of interest" description="Disordered" evidence="5">
    <location>
        <begin position="201"/>
        <end position="265"/>
    </location>
</feature>
<evidence type="ECO:0000313" key="9">
    <source>
        <dbReference type="Proteomes" id="UP000199220"/>
    </source>
</evidence>
<keyword evidence="9" id="KW-1185">Reference proteome</keyword>
<evidence type="ECO:0000256" key="5">
    <source>
        <dbReference type="SAM" id="MobiDB-lite"/>
    </source>
</evidence>
<keyword evidence="2" id="KW-0964">Secreted</keyword>
<keyword evidence="3" id="KW-0732">Signal</keyword>
<gene>
    <name evidence="8" type="ORF">SAMN04488554_3252</name>
</gene>
<dbReference type="AlphaFoldDB" id="A0A1H5MCZ0"/>
<organism evidence="8 9">
    <name type="scientific">Ruania alba</name>
    <dbReference type="NCBI Taxonomy" id="648782"/>
    <lineage>
        <taxon>Bacteria</taxon>
        <taxon>Bacillati</taxon>
        <taxon>Actinomycetota</taxon>
        <taxon>Actinomycetes</taxon>
        <taxon>Micrococcales</taxon>
        <taxon>Ruaniaceae</taxon>
        <taxon>Ruania</taxon>
    </lineage>
</organism>
<keyword evidence="6" id="KW-1133">Transmembrane helix</keyword>
<sequence>MLEVSFRYDEVTYAAVASSYSGTMSTVTVLNGATITPTSGAAAATWASYEVTLPDSIPASGELEFSVAAVTDNVPQGDDFRVRNVMLESEGACAIGLEKSAEVVDANDDGVVGNAGDEIAYTYVSTNTGSSSLFDVTVSEDAAAFTGNGELPTPVHASGGSDLDGEADGLDLSPEESATWTATYTIVPADIDQGQIENQAITSGDTSAGDPVTDTSDDPADPTDVDPNDDGDPDDPTVVPLAPPPAISLEKSGDVSDSNRDGVGGSAGDEIVYTYVATNTGPVTVYDVTVSEDEASFTGSGPLPVPAYSAGGTDIDGEADDMDLAPGESVTWTATYIVTEADVDSLQATITNQATAVGTDAGDVPVSDTSDDPQDTTDMTEGCAAGADACDPTKVEIGHPSGELSLEKSGVLVDANGDGVVGNAGDQIAYTHLVTNTGVETVYDVWVGEIVDTFTGNGARTPTMRYDSGGSDLDGHRDDPDLDPGDTLTWTGLYTLVQADVDQGQVLNQSLVEGVDLNSQLVYDTSDDPTDPTDVTEGCTWGADACDPTVTPLGLDASISLEKTSEVVDTNDDGTTGSAGDVITYTYVTTNTGAVTVYDVTVTEQDAMFTGTGDLPAPAYLEGGTDTDGEGDDMDLAPGETVTWSATYTVTEGDVANGSIENQALTEGTDPNGDPVEDISDDPDDPTDTDANGDGEPDDPTVLELPESPVLSAPPVVPSLPDTGSAGVFAIIGVAVLAVLGGVVLLVVRRRS</sequence>
<feature type="region of interest" description="Disordered" evidence="5">
    <location>
        <begin position="664"/>
        <end position="716"/>
    </location>
</feature>
<feature type="compositionally biased region" description="Low complexity" evidence="5">
    <location>
        <begin position="703"/>
        <end position="714"/>
    </location>
</feature>
<dbReference type="NCBIfam" id="TIGR01167">
    <property type="entry name" value="LPXTG_anchor"/>
    <property type="match status" value="1"/>
</dbReference>